<dbReference type="InterPro" id="IPR037151">
    <property type="entry name" value="AlkB-like_sf"/>
</dbReference>
<dbReference type="PANTHER" id="PTHR21052">
    <property type="entry name" value="SPERMATOGENESIS ASSOCIATED 11-RELATED"/>
    <property type="match status" value="1"/>
</dbReference>
<dbReference type="Pfam" id="PF13532">
    <property type="entry name" value="2OG-FeII_Oxy_2"/>
    <property type="match status" value="1"/>
</dbReference>
<dbReference type="GO" id="GO:0006631">
    <property type="term" value="P:fatty acid metabolic process"/>
    <property type="evidence" value="ECO:0007669"/>
    <property type="project" value="TreeGrafter"/>
</dbReference>
<sequence>MLSTASLSKRKRGLSNHSETKDIPPSPKIQIDNTRRKRLRIEIPLYLTNPDSSCLSAEQSYSPSSLFSANSPTSPGTLFDKLIAIDSNCTTASLTSLKTVNSPEFVRNTKPLPTVLTDPPSQKDSDESSPRSPSSLFSAESQVCPGILFDELAASKSNLTTATSTSPKTDNNPGPVCETKLVPALLTGPPIPGLFYEPELRIPKELADEVMRYCMTTYFQSPSVNQVMLFGRFSSFSSSAGLPPILLSLLDELSSSLRPWLPKSTYELLFPPVATQARQAIINLYKRGEGITPHVDLLGRYGDGIIGVSFGSGCTMRFDKFPSPVGSTNSSEIEHDMVERWDVYLPERSVIILSEDARYKWTHGIDKREEDYVSLLPGNISSSNPRSDQQERDQPGLESDLVPRTQIGRWIQRNMRLSVTFRWMLPGADIVGEA</sequence>
<evidence type="ECO:0000313" key="4">
    <source>
        <dbReference type="Proteomes" id="UP000308652"/>
    </source>
</evidence>
<dbReference type="EMBL" id="ML213591">
    <property type="protein sequence ID" value="TFK44001.1"/>
    <property type="molecule type" value="Genomic_DNA"/>
</dbReference>
<dbReference type="AlphaFoldDB" id="A0A5C3MRQ8"/>
<feature type="region of interest" description="Disordered" evidence="1">
    <location>
        <begin position="105"/>
        <end position="137"/>
    </location>
</feature>
<dbReference type="GO" id="GO:0006974">
    <property type="term" value="P:DNA damage response"/>
    <property type="evidence" value="ECO:0007669"/>
    <property type="project" value="InterPro"/>
</dbReference>
<dbReference type="Proteomes" id="UP000308652">
    <property type="component" value="Unassembled WGS sequence"/>
</dbReference>
<feature type="region of interest" description="Disordered" evidence="1">
    <location>
        <begin position="377"/>
        <end position="399"/>
    </location>
</feature>
<evidence type="ECO:0000259" key="2">
    <source>
        <dbReference type="Pfam" id="PF13532"/>
    </source>
</evidence>
<name>A0A5C3MRQ8_9AGAR</name>
<dbReference type="SUPFAM" id="SSF51197">
    <property type="entry name" value="Clavaminate synthase-like"/>
    <property type="match status" value="1"/>
</dbReference>
<dbReference type="Gene3D" id="2.60.120.590">
    <property type="entry name" value="Alpha-ketoglutarate-dependent dioxygenase AlkB-like"/>
    <property type="match status" value="1"/>
</dbReference>
<dbReference type="InterPro" id="IPR032870">
    <property type="entry name" value="ALKBH7-like"/>
</dbReference>
<accession>A0A5C3MRQ8</accession>
<evidence type="ECO:0000313" key="3">
    <source>
        <dbReference type="EMBL" id="TFK44001.1"/>
    </source>
</evidence>
<reference evidence="3 4" key="1">
    <citation type="journal article" date="2019" name="Nat. Ecol. Evol.">
        <title>Megaphylogeny resolves global patterns of mushroom evolution.</title>
        <authorList>
            <person name="Varga T."/>
            <person name="Krizsan K."/>
            <person name="Foldi C."/>
            <person name="Dima B."/>
            <person name="Sanchez-Garcia M."/>
            <person name="Sanchez-Ramirez S."/>
            <person name="Szollosi G.J."/>
            <person name="Szarkandi J.G."/>
            <person name="Papp V."/>
            <person name="Albert L."/>
            <person name="Andreopoulos W."/>
            <person name="Angelini C."/>
            <person name="Antonin V."/>
            <person name="Barry K.W."/>
            <person name="Bougher N.L."/>
            <person name="Buchanan P."/>
            <person name="Buyck B."/>
            <person name="Bense V."/>
            <person name="Catcheside P."/>
            <person name="Chovatia M."/>
            <person name="Cooper J."/>
            <person name="Damon W."/>
            <person name="Desjardin D."/>
            <person name="Finy P."/>
            <person name="Geml J."/>
            <person name="Haridas S."/>
            <person name="Hughes K."/>
            <person name="Justo A."/>
            <person name="Karasinski D."/>
            <person name="Kautmanova I."/>
            <person name="Kiss B."/>
            <person name="Kocsube S."/>
            <person name="Kotiranta H."/>
            <person name="LaButti K.M."/>
            <person name="Lechner B.E."/>
            <person name="Liimatainen K."/>
            <person name="Lipzen A."/>
            <person name="Lukacs Z."/>
            <person name="Mihaltcheva S."/>
            <person name="Morgado L.N."/>
            <person name="Niskanen T."/>
            <person name="Noordeloos M.E."/>
            <person name="Ohm R.A."/>
            <person name="Ortiz-Santana B."/>
            <person name="Ovrebo C."/>
            <person name="Racz N."/>
            <person name="Riley R."/>
            <person name="Savchenko A."/>
            <person name="Shiryaev A."/>
            <person name="Soop K."/>
            <person name="Spirin V."/>
            <person name="Szebenyi C."/>
            <person name="Tomsovsky M."/>
            <person name="Tulloss R.E."/>
            <person name="Uehling J."/>
            <person name="Grigoriev I.V."/>
            <person name="Vagvolgyi C."/>
            <person name="Papp T."/>
            <person name="Martin F.M."/>
            <person name="Miettinen O."/>
            <person name="Hibbett D.S."/>
            <person name="Nagy L.G."/>
        </authorList>
    </citation>
    <scope>NUCLEOTIDE SEQUENCE [LARGE SCALE GENOMIC DNA]</scope>
    <source>
        <strain evidence="3 4">CBS 166.37</strain>
    </source>
</reference>
<protein>
    <recommendedName>
        <fullName evidence="2">Alpha-ketoglutarate-dependent dioxygenase AlkB-like domain-containing protein</fullName>
    </recommendedName>
</protein>
<gene>
    <name evidence="3" type="ORF">BDQ12DRAFT_205252</name>
</gene>
<dbReference type="InterPro" id="IPR027450">
    <property type="entry name" value="AlkB-like"/>
</dbReference>
<dbReference type="PANTHER" id="PTHR21052:SF0">
    <property type="entry name" value="ALPHA-KETOGLUTARATE-DEPENDENT DIOXYGENASE ALKB HOMOLOG 7, MITOCHONDRIAL"/>
    <property type="match status" value="1"/>
</dbReference>
<evidence type="ECO:0000256" key="1">
    <source>
        <dbReference type="SAM" id="MobiDB-lite"/>
    </source>
</evidence>
<dbReference type="OrthoDB" id="412814at2759"/>
<organism evidence="3 4">
    <name type="scientific">Crucibulum laeve</name>
    <dbReference type="NCBI Taxonomy" id="68775"/>
    <lineage>
        <taxon>Eukaryota</taxon>
        <taxon>Fungi</taxon>
        <taxon>Dikarya</taxon>
        <taxon>Basidiomycota</taxon>
        <taxon>Agaricomycotina</taxon>
        <taxon>Agaricomycetes</taxon>
        <taxon>Agaricomycetidae</taxon>
        <taxon>Agaricales</taxon>
        <taxon>Agaricineae</taxon>
        <taxon>Nidulariaceae</taxon>
        <taxon>Crucibulum</taxon>
    </lineage>
</organism>
<dbReference type="GO" id="GO:0005759">
    <property type="term" value="C:mitochondrial matrix"/>
    <property type="evidence" value="ECO:0007669"/>
    <property type="project" value="TreeGrafter"/>
</dbReference>
<keyword evidence="4" id="KW-1185">Reference proteome</keyword>
<feature type="domain" description="Alpha-ketoglutarate-dependent dioxygenase AlkB-like" evidence="2">
    <location>
        <begin position="246"/>
        <end position="422"/>
    </location>
</feature>
<feature type="region of interest" description="Disordered" evidence="1">
    <location>
        <begin position="1"/>
        <end position="35"/>
    </location>
</feature>
<proteinExistence type="predicted"/>